<evidence type="ECO:0000313" key="6">
    <source>
        <dbReference type="Proteomes" id="UP001472677"/>
    </source>
</evidence>
<evidence type="ECO:0000256" key="3">
    <source>
        <dbReference type="SAM" id="MobiDB-lite"/>
    </source>
</evidence>
<name>A0ABR2C188_9ROSI</name>
<evidence type="ECO:0000313" key="5">
    <source>
        <dbReference type="EMBL" id="KAK8513118.1"/>
    </source>
</evidence>
<dbReference type="PANTHER" id="PTHR31080">
    <property type="entry name" value="PECTINESTERASE INHIBITOR-LIKE"/>
    <property type="match status" value="1"/>
</dbReference>
<dbReference type="InterPro" id="IPR035513">
    <property type="entry name" value="Invertase/methylesterase_inhib"/>
</dbReference>
<proteinExistence type="inferred from homology"/>
<dbReference type="InterPro" id="IPR006501">
    <property type="entry name" value="Pectinesterase_inhib_dom"/>
</dbReference>
<dbReference type="EMBL" id="JBBPBM010000070">
    <property type="protein sequence ID" value="KAK8513118.1"/>
    <property type="molecule type" value="Genomic_DNA"/>
</dbReference>
<feature type="region of interest" description="Disordered" evidence="3">
    <location>
        <begin position="161"/>
        <end position="207"/>
    </location>
</feature>
<dbReference type="SMART" id="SM00856">
    <property type="entry name" value="PMEI"/>
    <property type="match status" value="1"/>
</dbReference>
<gene>
    <name evidence="5" type="ORF">V6N12_037610</name>
</gene>
<comment type="caution">
    <text evidence="5">The sequence shown here is derived from an EMBL/GenBank/DDBJ whole genome shotgun (WGS) entry which is preliminary data.</text>
</comment>
<dbReference type="Gene3D" id="1.20.140.40">
    <property type="entry name" value="Invertase/pectin methylesterase inhibitor family protein"/>
    <property type="match status" value="1"/>
</dbReference>
<feature type="compositionally biased region" description="Low complexity" evidence="3">
    <location>
        <begin position="183"/>
        <end position="195"/>
    </location>
</feature>
<dbReference type="PANTHER" id="PTHR31080:SF161">
    <property type="entry name" value="OS10G0508700 PROTEIN"/>
    <property type="match status" value="1"/>
</dbReference>
<evidence type="ECO:0000256" key="1">
    <source>
        <dbReference type="ARBA" id="ARBA00022729"/>
    </source>
</evidence>
<dbReference type="NCBIfam" id="TIGR01614">
    <property type="entry name" value="PME_inhib"/>
    <property type="match status" value="1"/>
</dbReference>
<comment type="similarity">
    <text evidence="2">Belongs to the PMEI family.</text>
</comment>
<dbReference type="SUPFAM" id="SSF101148">
    <property type="entry name" value="Plant invertase/pectin methylesterase inhibitor"/>
    <property type="match status" value="1"/>
</dbReference>
<evidence type="ECO:0000256" key="2">
    <source>
        <dbReference type="ARBA" id="ARBA00038471"/>
    </source>
</evidence>
<dbReference type="InterPro" id="IPR051955">
    <property type="entry name" value="PME_Inhibitor"/>
</dbReference>
<protein>
    <recommendedName>
        <fullName evidence="4">Pectinesterase inhibitor domain-containing protein</fullName>
    </recommendedName>
</protein>
<dbReference type="Pfam" id="PF04043">
    <property type="entry name" value="PMEI"/>
    <property type="match status" value="1"/>
</dbReference>
<organism evidence="5 6">
    <name type="scientific">Hibiscus sabdariffa</name>
    <name type="common">roselle</name>
    <dbReference type="NCBI Taxonomy" id="183260"/>
    <lineage>
        <taxon>Eukaryota</taxon>
        <taxon>Viridiplantae</taxon>
        <taxon>Streptophyta</taxon>
        <taxon>Embryophyta</taxon>
        <taxon>Tracheophyta</taxon>
        <taxon>Spermatophyta</taxon>
        <taxon>Magnoliopsida</taxon>
        <taxon>eudicotyledons</taxon>
        <taxon>Gunneridae</taxon>
        <taxon>Pentapetalae</taxon>
        <taxon>rosids</taxon>
        <taxon>malvids</taxon>
        <taxon>Malvales</taxon>
        <taxon>Malvaceae</taxon>
        <taxon>Malvoideae</taxon>
        <taxon>Hibiscus</taxon>
    </lineage>
</organism>
<dbReference type="CDD" id="cd15798">
    <property type="entry name" value="PMEI-like_3"/>
    <property type="match status" value="1"/>
</dbReference>
<accession>A0ABR2C188</accession>
<dbReference type="Proteomes" id="UP001472677">
    <property type="component" value="Unassembled WGS sequence"/>
</dbReference>
<keyword evidence="6" id="KW-1185">Reference proteome</keyword>
<evidence type="ECO:0000259" key="4">
    <source>
        <dbReference type="SMART" id="SM00856"/>
    </source>
</evidence>
<sequence>MESLTLPKLSFLQFYAHQATLALTFFFCITSPSLAARLEPQAKGSDTEFVKTSCKVTMYPDICYQSLSAYASSIQTNPRELANTALSVTLNSAQSTSTLVLKLSKEHRLTRGEAAAIADCVETMSDSVDELQRQDNHFGEECVREREMIIRCEKMLPTKKREAELAARKRRRKRTPQKQRNFSTSEGSSSSDSRSPVNGDTERSQEIEESLKTCYLGTHPNHDKEDFALGNASSLENQGEVGVGHEMLAAVKDNLNEKIRGEVRAGKASFENSVGKDLSALEEGEADNKETGLFSNHSKALSNVNNPSETLEGQNVIADRSLGEKRDTRLPIRIAREEAQQVEQGEEEPFSSLDRDENWSKAERVFFPELVLKKSTKKERAKRTLALGKCLGVDIEGNEEGALNELGLCEEMEWSLVWGSVEDSGLGLKDLYQQNRVFMMKDTPLAVECLLHEGPVLTNVTSSVNAAGKWDGSQLTRALPVHYLCLISVVQPPNMALGDDSGGVSLGRTTTCSLLD</sequence>
<keyword evidence="1" id="KW-0732">Signal</keyword>
<feature type="compositionally biased region" description="Basic residues" evidence="3">
    <location>
        <begin position="168"/>
        <end position="177"/>
    </location>
</feature>
<reference evidence="5 6" key="1">
    <citation type="journal article" date="2024" name="G3 (Bethesda)">
        <title>Genome assembly of Hibiscus sabdariffa L. provides insights into metabolisms of medicinal natural products.</title>
        <authorList>
            <person name="Kim T."/>
        </authorList>
    </citation>
    <scope>NUCLEOTIDE SEQUENCE [LARGE SCALE GENOMIC DNA]</scope>
    <source>
        <strain evidence="5">TK-2024</strain>
        <tissue evidence="5">Old leaves</tissue>
    </source>
</reference>
<feature type="domain" description="Pectinesterase inhibitor" evidence="4">
    <location>
        <begin position="45"/>
        <end position="167"/>
    </location>
</feature>